<feature type="domain" description="Translocator protein BipB-like C-terminal" evidence="13">
    <location>
        <begin position="275"/>
        <end position="573"/>
    </location>
</feature>
<dbReference type="GO" id="GO:0005576">
    <property type="term" value="C:extracellular region"/>
    <property type="evidence" value="ECO:0007669"/>
    <property type="project" value="UniProtKB-SubCell"/>
</dbReference>
<dbReference type="InterPro" id="IPR032391">
    <property type="entry name" value="IpaB/BipB/SctE_N"/>
</dbReference>
<evidence type="ECO:0000256" key="6">
    <source>
        <dbReference type="ARBA" id="ARBA00022989"/>
    </source>
</evidence>
<gene>
    <name evidence="15" type="primary">sctE</name>
    <name evidence="15" type="ORF">ABK905_03225</name>
</gene>
<dbReference type="AlphaFoldDB" id="A0AAU7QDM2"/>
<keyword evidence="8 12" id="KW-0472">Membrane</keyword>
<comment type="similarity">
    <text evidence="9">Belongs to the SctE/SipB/YopB family.</text>
</comment>
<evidence type="ECO:0000256" key="10">
    <source>
        <dbReference type="SAM" id="Coils"/>
    </source>
</evidence>
<feature type="region of interest" description="Disordered" evidence="11">
    <location>
        <begin position="583"/>
        <end position="607"/>
    </location>
</feature>
<keyword evidence="4 12" id="KW-0812">Transmembrane</keyword>
<keyword evidence="6 12" id="KW-1133">Transmembrane helix</keyword>
<evidence type="ECO:0000256" key="4">
    <source>
        <dbReference type="ARBA" id="ARBA00022692"/>
    </source>
</evidence>
<keyword evidence="10" id="KW-0175">Coiled coil</keyword>
<dbReference type="InterPro" id="IPR003895">
    <property type="entry name" value="T3SS_SctE/BipB"/>
</dbReference>
<name>A0AAU7QDM2_9GAMM</name>
<evidence type="ECO:0000313" key="15">
    <source>
        <dbReference type="EMBL" id="XBS70291.1"/>
    </source>
</evidence>
<evidence type="ECO:0000259" key="14">
    <source>
        <dbReference type="Pfam" id="PF16535"/>
    </source>
</evidence>
<evidence type="ECO:0000256" key="7">
    <source>
        <dbReference type="ARBA" id="ARBA00023026"/>
    </source>
</evidence>
<keyword evidence="7" id="KW-0843">Virulence</keyword>
<dbReference type="GO" id="GO:0016020">
    <property type="term" value="C:membrane"/>
    <property type="evidence" value="ECO:0007669"/>
    <property type="project" value="InterPro"/>
</dbReference>
<feature type="coiled-coil region" evidence="10">
    <location>
        <begin position="154"/>
        <end position="222"/>
    </location>
</feature>
<feature type="transmembrane region" description="Helical" evidence="12">
    <location>
        <begin position="414"/>
        <end position="439"/>
    </location>
</feature>
<comment type="subcellular location">
    <subcellularLocation>
        <location evidence="1">Host membrane</location>
        <topology evidence="1">Multi-pass membrane protein</topology>
    </subcellularLocation>
    <subcellularLocation>
        <location evidence="2">Secreted</location>
    </subcellularLocation>
</comment>
<evidence type="ECO:0000256" key="8">
    <source>
        <dbReference type="ARBA" id="ARBA00023136"/>
    </source>
</evidence>
<feature type="transmembrane region" description="Helical" evidence="12">
    <location>
        <begin position="333"/>
        <end position="363"/>
    </location>
</feature>
<dbReference type="InterPro" id="IPR006972">
    <property type="entry name" value="BipB-like_C"/>
</dbReference>
<evidence type="ECO:0000256" key="2">
    <source>
        <dbReference type="ARBA" id="ARBA00004613"/>
    </source>
</evidence>
<feature type="domain" description="IpaB/BipB/SctE N-terminal" evidence="14">
    <location>
        <begin position="97"/>
        <end position="244"/>
    </location>
</feature>
<protein>
    <submittedName>
        <fullName evidence="15">Type III secretion system translocon subunit SctE</fullName>
    </submittedName>
</protein>
<proteinExistence type="inferred from homology"/>
<evidence type="ECO:0000256" key="1">
    <source>
        <dbReference type="ARBA" id="ARBA00004301"/>
    </source>
</evidence>
<accession>A0AAU7QDM2</accession>
<dbReference type="Gene3D" id="1.20.120.330">
    <property type="entry name" value="Nucleotidyltransferases domain 2"/>
    <property type="match status" value="1"/>
</dbReference>
<dbReference type="Pfam" id="PF04888">
    <property type="entry name" value="SseC"/>
    <property type="match status" value="1"/>
</dbReference>
<dbReference type="GO" id="GO:0033644">
    <property type="term" value="C:host cell membrane"/>
    <property type="evidence" value="ECO:0007669"/>
    <property type="project" value="UniProtKB-SubCell"/>
</dbReference>
<feature type="compositionally biased region" description="Basic and acidic residues" evidence="11">
    <location>
        <begin position="588"/>
        <end position="607"/>
    </location>
</feature>
<sequence length="607" mass="64673">MIEAISPNDKRPADIETVSAGNNESVSSALFDKTHIPQEKAQSLFNESQKAAEELLSVISSDKGSLVSATPKSNTAAPELKAPQASASAEIKLNSSAMFTLIISTIGSLIGESRITLLTNRLELMHKQSASIKQANEALALQFQQMLEHSAAAIDAANADMELLQLANALLAEKQQNFDEAQNLLHRLSPEDPEYASALSQYESAEKELGEATKQQAVAEGKAMASYQAAYDATVALDDLLKQLKEIPNLASSIIEDMQGQLRNAMAIMILLINSLMKQVSEANEKKLESDREYLQKTLKSEQEAAELSAVKHEEQVSKQKALNTAMGCIGKILGGLITLVSVVGAVFTGGASLAVAAVGLALMAGDAIGKAITGVSFMEKALSPIMENIIKPIVDALSKGIAKMLERLGVDTATANMIGGIVGALVTAALVIAVVIVGKAAGSKLAASALGNIVKEALKDLVPAILKSALTSANAMVRNTVKRVLDRVGLASDKEAMRLYTNSLNKTAISMELGSETIQSAGRVANGAITNDMQKQLASLATSTEITKQINEMLRALPDLLQSSMDLGQKLMAILMSGVEKKRRNRETHPEEFFSLNEEIKDEHKR</sequence>
<evidence type="ECO:0000256" key="9">
    <source>
        <dbReference type="ARBA" id="ARBA00035640"/>
    </source>
</evidence>
<evidence type="ECO:0000256" key="5">
    <source>
        <dbReference type="ARBA" id="ARBA00022870"/>
    </source>
</evidence>
<dbReference type="Pfam" id="PF16535">
    <property type="entry name" value="T3SSipB"/>
    <property type="match status" value="1"/>
</dbReference>
<dbReference type="EMBL" id="CP157947">
    <property type="protein sequence ID" value="XBS70291.1"/>
    <property type="molecule type" value="Genomic_DNA"/>
</dbReference>
<reference evidence="15" key="1">
    <citation type="submission" date="2024-06" db="EMBL/GenBank/DDBJ databases">
        <authorList>
            <person name="Coelho C."/>
            <person name="Bento M."/>
            <person name="Garcia E."/>
            <person name="Camelo A."/>
            <person name="Brandao I."/>
            <person name="Espirito Santo C."/>
            <person name="Trovao J."/>
            <person name="Verissimo A."/>
            <person name="Costa J."/>
            <person name="Tiago I."/>
        </authorList>
    </citation>
    <scope>NUCLEOTIDE SEQUENCE</scope>
    <source>
        <strain evidence="15">KWT182</strain>
    </source>
</reference>
<keyword evidence="3" id="KW-0964">Secreted</keyword>
<evidence type="ECO:0000256" key="11">
    <source>
        <dbReference type="SAM" id="MobiDB-lite"/>
    </source>
</evidence>
<keyword evidence="5" id="KW-1043">Host membrane</keyword>
<organism evidence="15">
    <name type="scientific">Acerihabitans sp. KWT182</name>
    <dbReference type="NCBI Taxonomy" id="3157919"/>
    <lineage>
        <taxon>Bacteria</taxon>
        <taxon>Pseudomonadati</taxon>
        <taxon>Pseudomonadota</taxon>
        <taxon>Gammaproteobacteria</taxon>
        <taxon>Enterobacterales</taxon>
        <taxon>Pectobacteriaceae</taxon>
        <taxon>Acerihabitans</taxon>
    </lineage>
</organism>
<evidence type="ECO:0000256" key="3">
    <source>
        <dbReference type="ARBA" id="ARBA00022525"/>
    </source>
</evidence>
<evidence type="ECO:0000256" key="12">
    <source>
        <dbReference type="SAM" id="Phobius"/>
    </source>
</evidence>
<dbReference type="PRINTS" id="PR01375">
    <property type="entry name" value="BACINVASINB"/>
</dbReference>
<evidence type="ECO:0000259" key="13">
    <source>
        <dbReference type="Pfam" id="PF04888"/>
    </source>
</evidence>